<dbReference type="OrthoDB" id="2417308at2759"/>
<evidence type="ECO:0000256" key="2">
    <source>
        <dbReference type="ARBA" id="ARBA00022448"/>
    </source>
</evidence>
<dbReference type="Pfam" id="PF13520">
    <property type="entry name" value="AA_permease_2"/>
    <property type="match status" value="1"/>
</dbReference>
<dbReference type="GO" id="GO:0016020">
    <property type="term" value="C:membrane"/>
    <property type="evidence" value="ECO:0007669"/>
    <property type="project" value="UniProtKB-SubCell"/>
</dbReference>
<evidence type="ECO:0000256" key="1">
    <source>
        <dbReference type="ARBA" id="ARBA00004141"/>
    </source>
</evidence>
<feature type="transmembrane region" description="Helical" evidence="6">
    <location>
        <begin position="453"/>
        <end position="475"/>
    </location>
</feature>
<dbReference type="Gene3D" id="1.20.1740.10">
    <property type="entry name" value="Amino acid/polyamine transporter I"/>
    <property type="match status" value="1"/>
</dbReference>
<comment type="subcellular location">
    <subcellularLocation>
        <location evidence="1">Membrane</location>
        <topology evidence="1">Multi-pass membrane protein</topology>
    </subcellularLocation>
</comment>
<name>W9YR59_9EURO</name>
<dbReference type="InterPro" id="IPR002293">
    <property type="entry name" value="AA/rel_permease1"/>
</dbReference>
<evidence type="ECO:0000256" key="6">
    <source>
        <dbReference type="SAM" id="Phobius"/>
    </source>
</evidence>
<evidence type="ECO:0008006" key="9">
    <source>
        <dbReference type="Google" id="ProtNLM"/>
    </source>
</evidence>
<accession>W9YR59</accession>
<evidence type="ECO:0000256" key="3">
    <source>
        <dbReference type="ARBA" id="ARBA00022692"/>
    </source>
</evidence>
<evidence type="ECO:0000256" key="4">
    <source>
        <dbReference type="ARBA" id="ARBA00022989"/>
    </source>
</evidence>
<gene>
    <name evidence="7" type="ORF">A1O1_00462</name>
</gene>
<evidence type="ECO:0000313" key="7">
    <source>
        <dbReference type="EMBL" id="EXJ95342.1"/>
    </source>
</evidence>
<dbReference type="PANTHER" id="PTHR45649">
    <property type="entry name" value="AMINO-ACID PERMEASE BAT1"/>
    <property type="match status" value="1"/>
</dbReference>
<feature type="transmembrane region" description="Helical" evidence="6">
    <location>
        <begin position="196"/>
        <end position="218"/>
    </location>
</feature>
<feature type="transmembrane region" description="Helical" evidence="6">
    <location>
        <begin position="329"/>
        <end position="359"/>
    </location>
</feature>
<dbReference type="GO" id="GO:0022857">
    <property type="term" value="F:transmembrane transporter activity"/>
    <property type="evidence" value="ECO:0007669"/>
    <property type="project" value="InterPro"/>
</dbReference>
<keyword evidence="4 6" id="KW-1133">Transmembrane helix</keyword>
<dbReference type="STRING" id="1182541.W9YR59"/>
<feature type="transmembrane region" description="Helical" evidence="6">
    <location>
        <begin position="280"/>
        <end position="301"/>
    </location>
</feature>
<dbReference type="RefSeq" id="XP_007719571.1">
    <property type="nucleotide sequence ID" value="XM_007721381.1"/>
</dbReference>
<protein>
    <recommendedName>
        <fullName evidence="9">Choline transport protein</fullName>
    </recommendedName>
</protein>
<feature type="transmembrane region" description="Helical" evidence="6">
    <location>
        <begin position="170"/>
        <end position="190"/>
    </location>
</feature>
<keyword evidence="3 6" id="KW-0812">Transmembrane</keyword>
<dbReference type="PIRSF" id="PIRSF006060">
    <property type="entry name" value="AA_transporter"/>
    <property type="match status" value="1"/>
</dbReference>
<keyword evidence="5 6" id="KW-0472">Membrane</keyword>
<organism evidence="7 8">
    <name type="scientific">Capronia coronata CBS 617.96</name>
    <dbReference type="NCBI Taxonomy" id="1182541"/>
    <lineage>
        <taxon>Eukaryota</taxon>
        <taxon>Fungi</taxon>
        <taxon>Dikarya</taxon>
        <taxon>Ascomycota</taxon>
        <taxon>Pezizomycotina</taxon>
        <taxon>Eurotiomycetes</taxon>
        <taxon>Chaetothyriomycetidae</taxon>
        <taxon>Chaetothyriales</taxon>
        <taxon>Herpotrichiellaceae</taxon>
        <taxon>Capronia</taxon>
    </lineage>
</organism>
<feature type="transmembrane region" description="Helical" evidence="6">
    <location>
        <begin position="380"/>
        <end position="400"/>
    </location>
</feature>
<evidence type="ECO:0000313" key="8">
    <source>
        <dbReference type="Proteomes" id="UP000019484"/>
    </source>
</evidence>
<dbReference type="PANTHER" id="PTHR45649:SF16">
    <property type="entry name" value="7-KETO 8-AMINOPELARGONIC ACID TRANSPORTER"/>
    <property type="match status" value="1"/>
</dbReference>
<evidence type="ECO:0000256" key="5">
    <source>
        <dbReference type="ARBA" id="ARBA00023136"/>
    </source>
</evidence>
<proteinExistence type="predicted"/>
<feature type="transmembrane region" description="Helical" evidence="6">
    <location>
        <begin position="139"/>
        <end position="158"/>
    </location>
</feature>
<dbReference type="AlphaFoldDB" id="W9YR59"/>
<keyword evidence="2" id="KW-0813">Transport</keyword>
<comment type="caution">
    <text evidence="7">The sequence shown here is derived from an EMBL/GenBank/DDBJ whole genome shotgun (WGS) entry which is preliminary data.</text>
</comment>
<feature type="transmembrane region" description="Helical" evidence="6">
    <location>
        <begin position="406"/>
        <end position="432"/>
    </location>
</feature>
<dbReference type="EMBL" id="AMWN01000001">
    <property type="protein sequence ID" value="EXJ95342.1"/>
    <property type="molecule type" value="Genomic_DNA"/>
</dbReference>
<dbReference type="GeneID" id="19155370"/>
<dbReference type="Proteomes" id="UP000019484">
    <property type="component" value="Unassembled WGS sequence"/>
</dbReference>
<keyword evidence="8" id="KW-1185">Reference proteome</keyword>
<sequence length="527" mass="57370">MEKQTPVTGTEKHDLVSSASSGDYNVAAEPVVIEGTQGPKLEKPFSIWSTVGIQYSCMSTPYAVGAFLSLSVGVGGSPVFFFAYLLVVIMNMFVACSLAEIAAVYPHASGQIYWAGVLAPPKHRRGLSYITGWLTSSGWFFWTCGTLLISSQLLWALIQVCYRSFEIHPWHYYMGYLAIGVIGVIVNIPLFNIYPYLLKFLVVYINAGALFIIIALLVRANPKQSASYVFADFVNLTGWSSNGVVFFLGMLPGASSVNGFDGAAHMADEMPNPKKQIPQVMVGSTFAAGLSGIPMILVLMFCVVKPENLLAPIGGQPIVQLMLDGFDSMALTIIGCLLFFTVTLAAAAAQVTTFSRVWWSFARANGVPFSPFMGRVSERWRLPVNSILFTLVAGALIGLIELGSAIALNAILGTAILCIFASYSIPITCLLLERRRSFPARRYFNMGKIAGPIVNIISVFWTAFMFVWLCFPLYLPVTSASMNYAVAVFAGVCLVSTVNWFCYSKKAYLSPVSTDEHIDGLEPSDHA</sequence>
<dbReference type="eggNOG" id="KOG1289">
    <property type="taxonomic scope" value="Eukaryota"/>
</dbReference>
<reference evidence="7 8" key="1">
    <citation type="submission" date="2013-03" db="EMBL/GenBank/DDBJ databases">
        <title>The Genome Sequence of Capronia coronata CBS 617.96.</title>
        <authorList>
            <consortium name="The Broad Institute Genomics Platform"/>
            <person name="Cuomo C."/>
            <person name="de Hoog S."/>
            <person name="Gorbushina A."/>
            <person name="Walker B."/>
            <person name="Young S.K."/>
            <person name="Zeng Q."/>
            <person name="Gargeya S."/>
            <person name="Fitzgerald M."/>
            <person name="Haas B."/>
            <person name="Abouelleil A."/>
            <person name="Allen A.W."/>
            <person name="Alvarado L."/>
            <person name="Arachchi H.M."/>
            <person name="Berlin A.M."/>
            <person name="Chapman S.B."/>
            <person name="Gainer-Dewar J."/>
            <person name="Goldberg J."/>
            <person name="Griggs A."/>
            <person name="Gujja S."/>
            <person name="Hansen M."/>
            <person name="Howarth C."/>
            <person name="Imamovic A."/>
            <person name="Ireland A."/>
            <person name="Larimer J."/>
            <person name="McCowan C."/>
            <person name="Murphy C."/>
            <person name="Pearson M."/>
            <person name="Poon T.W."/>
            <person name="Priest M."/>
            <person name="Roberts A."/>
            <person name="Saif S."/>
            <person name="Shea T."/>
            <person name="Sisk P."/>
            <person name="Sykes S."/>
            <person name="Wortman J."/>
            <person name="Nusbaum C."/>
            <person name="Birren B."/>
        </authorList>
    </citation>
    <scope>NUCLEOTIDE SEQUENCE [LARGE SCALE GENOMIC DNA]</scope>
    <source>
        <strain evidence="7 8">CBS 617.96</strain>
    </source>
</reference>
<feature type="transmembrane region" description="Helical" evidence="6">
    <location>
        <begin position="481"/>
        <end position="503"/>
    </location>
</feature>
<dbReference type="HOGENOM" id="CLU_004495_2_3_1"/>